<dbReference type="InterPro" id="IPR002048">
    <property type="entry name" value="EF_hand_dom"/>
</dbReference>
<feature type="domain" description="EF-hand" evidence="2">
    <location>
        <begin position="361"/>
        <end position="396"/>
    </location>
</feature>
<evidence type="ECO:0000313" key="3">
    <source>
        <dbReference type="EMBL" id="KGB41337.1"/>
    </source>
</evidence>
<dbReference type="GO" id="GO:0005509">
    <property type="term" value="F:calcium ion binding"/>
    <property type="evidence" value="ECO:0007669"/>
    <property type="project" value="InterPro"/>
</dbReference>
<dbReference type="GO" id="GO:0016460">
    <property type="term" value="C:myosin II complex"/>
    <property type="evidence" value="ECO:0007669"/>
    <property type="project" value="TreeGrafter"/>
</dbReference>
<gene>
    <name evidence="3" type="ORF">MS3_09846</name>
</gene>
<organism evidence="3">
    <name type="scientific">Schistosoma haematobium</name>
    <name type="common">Blood fluke</name>
    <dbReference type="NCBI Taxonomy" id="6185"/>
    <lineage>
        <taxon>Eukaryota</taxon>
        <taxon>Metazoa</taxon>
        <taxon>Spiralia</taxon>
        <taxon>Lophotrochozoa</taxon>
        <taxon>Platyhelminthes</taxon>
        <taxon>Trematoda</taxon>
        <taxon>Digenea</taxon>
        <taxon>Strigeidida</taxon>
        <taxon>Schistosomatoidea</taxon>
        <taxon>Schistosomatidae</taxon>
        <taxon>Schistosoma</taxon>
    </lineage>
</organism>
<dbReference type="CDD" id="cd00051">
    <property type="entry name" value="EFh"/>
    <property type="match status" value="1"/>
</dbReference>
<feature type="domain" description="EF-hand" evidence="2">
    <location>
        <begin position="434"/>
        <end position="469"/>
    </location>
</feature>
<evidence type="ECO:0000256" key="1">
    <source>
        <dbReference type="ARBA" id="ARBA00022737"/>
    </source>
</evidence>
<reference evidence="3" key="1">
    <citation type="journal article" date="2012" name="Nat. Genet.">
        <title>Whole-genome sequence of Schistosoma haematobium.</title>
        <authorList>
            <person name="Young N.D."/>
            <person name="Jex A.R."/>
            <person name="Li B."/>
            <person name="Liu S."/>
            <person name="Yang L."/>
            <person name="Xiong Z."/>
            <person name="Li Y."/>
            <person name="Cantacessi C."/>
            <person name="Hall R.S."/>
            <person name="Xu X."/>
            <person name="Chen F."/>
            <person name="Wu X."/>
            <person name="Zerlotini A."/>
            <person name="Oliveira G."/>
            <person name="Hofmann A."/>
            <person name="Zhang G."/>
            <person name="Fang X."/>
            <person name="Kang Y."/>
            <person name="Campbell B.E."/>
            <person name="Loukas A."/>
            <person name="Ranganathan S."/>
            <person name="Rollinson D."/>
            <person name="Rinaldi G."/>
            <person name="Brindley P.J."/>
            <person name="Yang H."/>
            <person name="Wang J."/>
            <person name="Wang J."/>
            <person name="Gasser R.B."/>
        </authorList>
    </citation>
    <scope>NUCLEOTIDE SEQUENCE [LARGE SCALE GENOMIC DNA]</scope>
</reference>
<dbReference type="SUPFAM" id="SSF47473">
    <property type="entry name" value="EF-hand"/>
    <property type="match status" value="1"/>
</dbReference>
<accession>A0A095A3D3</accession>
<sequence>MVTRTYLQINNDGYIYQQPVSYFTQNTQNFQRQWKSHQNLHESRLLNRHVSDQYITIPTTRFNNDSYKKVNGCYNITLSINNTNNNNDTSNHCNSNYSINSVNNNCVQQNVYKPLSNLSDNINNHRLVSKENSSTMRFGEKLRSTSLPPLLHTTNYFTPQKSIIANTGHTSPSLVNQMCHKFSSTSACQHSGADWEDCRISIDCFGIKGKHCKSIRHLHKNYSYKLAPQTHLSSTHIGNTQNGLNDKYLLPLPIRTPSIHLENIKLNKTSQSIRSHSLCARSVRLSIIPLNPIYKRSSLLRRKQCLTNHSNQSIRTGSTRTTPWINSFDLHNYHTVLRNCWRKNLIQRMAFKIDDFTIQEDQVKVAKDVFKRFDKRGQEKISTTDLGPAFRALNLTVKPDTLKEWADQVDDDATGFIDFNGFLICYGKKLQEDQDERDLRDAFRVLDKNKRGEIDVEDLRWILKGLGDDLTEEEIDDMIRDTDTDGSGFVDFDVKLSLPSHQSDSFCSEIFTSTLILSCNTTQ</sequence>
<name>A0A095A3D3_SCHHA</name>
<protein>
    <submittedName>
        <fullName evidence="3">20 kDa calcium-binding protein</fullName>
    </submittedName>
</protein>
<dbReference type="STRING" id="6185.A0A095A3D3"/>
<proteinExistence type="predicted"/>
<dbReference type="SMART" id="SM00054">
    <property type="entry name" value="EFh"/>
    <property type="match status" value="4"/>
</dbReference>
<dbReference type="PANTHER" id="PTHR23048">
    <property type="entry name" value="MYOSIN LIGHT CHAIN 1, 3"/>
    <property type="match status" value="1"/>
</dbReference>
<evidence type="ECO:0000259" key="2">
    <source>
        <dbReference type="PROSITE" id="PS50222"/>
    </source>
</evidence>
<dbReference type="AlphaFoldDB" id="A0A095A3D3"/>
<dbReference type="EMBL" id="KL251826">
    <property type="protein sequence ID" value="KGB41337.1"/>
    <property type="molecule type" value="Genomic_DNA"/>
</dbReference>
<dbReference type="FunFam" id="1.10.238.10:FF:000001">
    <property type="entry name" value="Calmodulin 1"/>
    <property type="match status" value="1"/>
</dbReference>
<dbReference type="Pfam" id="PF13499">
    <property type="entry name" value="EF-hand_7"/>
    <property type="match status" value="1"/>
</dbReference>
<dbReference type="InterPro" id="IPR050230">
    <property type="entry name" value="CALM/Myosin/TropC-like"/>
</dbReference>
<dbReference type="PANTHER" id="PTHR23048:SF0">
    <property type="entry name" value="CALMODULIN LIKE 3"/>
    <property type="match status" value="1"/>
</dbReference>
<dbReference type="InterPro" id="IPR011992">
    <property type="entry name" value="EF-hand-dom_pair"/>
</dbReference>
<dbReference type="PROSITE" id="PS50222">
    <property type="entry name" value="EF_HAND_2"/>
    <property type="match status" value="2"/>
</dbReference>
<keyword evidence="1" id="KW-0677">Repeat</keyword>
<dbReference type="Gene3D" id="1.10.238.10">
    <property type="entry name" value="EF-hand"/>
    <property type="match status" value="2"/>
</dbReference>